<gene>
    <name evidence="1" type="ORF">EA795_04795</name>
</gene>
<organism evidence="1 2">
    <name type="scientific">Stutzerimonas nitrititolerans</name>
    <dbReference type="NCBI Taxonomy" id="2482751"/>
    <lineage>
        <taxon>Bacteria</taxon>
        <taxon>Pseudomonadati</taxon>
        <taxon>Pseudomonadota</taxon>
        <taxon>Gammaproteobacteria</taxon>
        <taxon>Pseudomonadales</taxon>
        <taxon>Pseudomonadaceae</taxon>
        <taxon>Stutzerimonas</taxon>
    </lineage>
</organism>
<keyword evidence="2" id="KW-1185">Reference proteome</keyword>
<name>A0ABX9V9F6_9GAMM</name>
<evidence type="ECO:0000313" key="1">
    <source>
        <dbReference type="EMBL" id="RMI02218.1"/>
    </source>
</evidence>
<sequence>MQWSKLFQVMEQLVSVLPQSAMVDRLRTSVMKEALALMTKQSGHTVNLAANARNFDRRLAANCAAYGQSPR</sequence>
<comment type="caution">
    <text evidence="1">The sequence shown here is derived from an EMBL/GenBank/DDBJ whole genome shotgun (WGS) entry which is preliminary data.</text>
</comment>
<dbReference type="EMBL" id="RFFL01000003">
    <property type="protein sequence ID" value="RMI02218.1"/>
    <property type="molecule type" value="Genomic_DNA"/>
</dbReference>
<evidence type="ECO:0000313" key="2">
    <source>
        <dbReference type="Proteomes" id="UP000269134"/>
    </source>
</evidence>
<proteinExistence type="predicted"/>
<dbReference type="Proteomes" id="UP000269134">
    <property type="component" value="Unassembled WGS sequence"/>
</dbReference>
<protein>
    <submittedName>
        <fullName evidence="1">Uncharacterized protein</fullName>
    </submittedName>
</protein>
<reference evidence="1 2" key="1">
    <citation type="submission" date="2018-10" db="EMBL/GenBank/DDBJ databases">
        <title>Pseudomonas sp. GL14 genome.</title>
        <authorList>
            <person name="Peng J."/>
            <person name="Liu Z.-P."/>
        </authorList>
    </citation>
    <scope>NUCLEOTIDE SEQUENCE [LARGE SCALE GENOMIC DNA]</scope>
    <source>
        <strain evidence="1 2">GL14</strain>
    </source>
</reference>
<accession>A0ABX9V9F6</accession>